<name>A0ABP8JGJ1_9MICO</name>
<organism evidence="1 2">
    <name type="scientific">Brevibacterium pityocampae</name>
    <dbReference type="NCBI Taxonomy" id="506594"/>
    <lineage>
        <taxon>Bacteria</taxon>
        <taxon>Bacillati</taxon>
        <taxon>Actinomycetota</taxon>
        <taxon>Actinomycetes</taxon>
        <taxon>Micrococcales</taxon>
        <taxon>Brevibacteriaceae</taxon>
        <taxon>Brevibacterium</taxon>
    </lineage>
</organism>
<evidence type="ECO:0008006" key="3">
    <source>
        <dbReference type="Google" id="ProtNLM"/>
    </source>
</evidence>
<dbReference type="Proteomes" id="UP001500642">
    <property type="component" value="Unassembled WGS sequence"/>
</dbReference>
<protein>
    <recommendedName>
        <fullName evidence="3">ATP/GTP-binding protein</fullName>
    </recommendedName>
</protein>
<gene>
    <name evidence="1" type="ORF">GCM10023167_16880</name>
</gene>
<evidence type="ECO:0000313" key="2">
    <source>
        <dbReference type="Proteomes" id="UP001500642"/>
    </source>
</evidence>
<accession>A0ABP8JGJ1</accession>
<keyword evidence="2" id="KW-1185">Reference proteome</keyword>
<sequence length="101" mass="11675">MPRSSSSRRSNKWSREPRDLSLSLNSLRRVHDEPDGQWVVQHVRGTSSGKTYVCPGCRQDLPASIAHTVAWRSEDEFAVAAGVSFRRHWHTSCFNARRRRR</sequence>
<dbReference type="RefSeq" id="WP_247425370.1">
    <property type="nucleotide sequence ID" value="NZ_BAABGL010000010.1"/>
</dbReference>
<dbReference type="EMBL" id="BAABGL010000010">
    <property type="protein sequence ID" value="GAA4390381.1"/>
    <property type="molecule type" value="Genomic_DNA"/>
</dbReference>
<comment type="caution">
    <text evidence="1">The sequence shown here is derived from an EMBL/GenBank/DDBJ whole genome shotgun (WGS) entry which is preliminary data.</text>
</comment>
<evidence type="ECO:0000313" key="1">
    <source>
        <dbReference type="EMBL" id="GAA4390381.1"/>
    </source>
</evidence>
<proteinExistence type="predicted"/>
<reference evidence="2" key="1">
    <citation type="journal article" date="2019" name="Int. J. Syst. Evol. Microbiol.">
        <title>The Global Catalogue of Microorganisms (GCM) 10K type strain sequencing project: providing services to taxonomists for standard genome sequencing and annotation.</title>
        <authorList>
            <consortium name="The Broad Institute Genomics Platform"/>
            <consortium name="The Broad Institute Genome Sequencing Center for Infectious Disease"/>
            <person name="Wu L."/>
            <person name="Ma J."/>
        </authorList>
    </citation>
    <scope>NUCLEOTIDE SEQUENCE [LARGE SCALE GENOMIC DNA]</scope>
    <source>
        <strain evidence="2">JCM 17808</strain>
    </source>
</reference>